<accession>V5SAS2</accession>
<dbReference type="Gene3D" id="1.10.3700.10">
    <property type="entry name" value="AGR C 984p-like"/>
    <property type="match status" value="1"/>
</dbReference>
<organism evidence="1 2">
    <name type="scientific">Hyphomicrobium nitrativorans NL23</name>
    <dbReference type="NCBI Taxonomy" id="1029756"/>
    <lineage>
        <taxon>Bacteria</taxon>
        <taxon>Pseudomonadati</taxon>
        <taxon>Pseudomonadota</taxon>
        <taxon>Alphaproteobacteria</taxon>
        <taxon>Hyphomicrobiales</taxon>
        <taxon>Hyphomicrobiaceae</taxon>
        <taxon>Hyphomicrobium</taxon>
    </lineage>
</organism>
<dbReference type="SUPFAM" id="SSF158837">
    <property type="entry name" value="AGR C 984p-like"/>
    <property type="match status" value="1"/>
</dbReference>
<keyword evidence="2" id="KW-1185">Reference proteome</keyword>
<dbReference type="InterPro" id="IPR010626">
    <property type="entry name" value="DUF1217"/>
</dbReference>
<dbReference type="HOGENOM" id="CLU_074035_0_0_5"/>
<gene>
    <name evidence="1" type="ORF">W911_04005</name>
</gene>
<keyword evidence="1" id="KW-0282">Flagellum</keyword>
<protein>
    <submittedName>
        <fullName evidence="1">Flagellar basal-body rod protein flgf</fullName>
    </submittedName>
</protein>
<keyword evidence="1" id="KW-0966">Cell projection</keyword>
<evidence type="ECO:0000313" key="2">
    <source>
        <dbReference type="Proteomes" id="UP000018542"/>
    </source>
</evidence>
<proteinExistence type="predicted"/>
<dbReference type="InterPro" id="IPR023157">
    <property type="entry name" value="AGR-C-984p-like_sf"/>
</dbReference>
<dbReference type="EMBL" id="CP006912">
    <property type="protein sequence ID" value="AHB47758.1"/>
    <property type="molecule type" value="Genomic_DNA"/>
</dbReference>
<dbReference type="PATRIC" id="fig|1029756.8.peg.838"/>
<dbReference type="RefSeq" id="WP_023786211.1">
    <property type="nucleotide sequence ID" value="NC_022997.1"/>
</dbReference>
<evidence type="ECO:0000313" key="1">
    <source>
        <dbReference type="EMBL" id="AHB47758.1"/>
    </source>
</evidence>
<reference evidence="1 2" key="1">
    <citation type="journal article" date="2014" name="Genome Announc.">
        <title>Complete Genome Sequence of Hyphomicrobium nitrativorans Strain NL23, a Denitrifying Bacterium Isolated from Biofilm of a Methanol-Fed Denitrification System Treating Seawater at the Montreal Biodome.</title>
        <authorList>
            <person name="Martineau C."/>
            <person name="Villeneuve C."/>
            <person name="Mauffrey F."/>
            <person name="Villemur R."/>
        </authorList>
    </citation>
    <scope>NUCLEOTIDE SEQUENCE [LARGE SCALE GENOMIC DNA]</scope>
    <source>
        <strain evidence="1">NL23</strain>
    </source>
</reference>
<dbReference type="Pfam" id="PF06748">
    <property type="entry name" value="DUF1217"/>
    <property type="match status" value="1"/>
</dbReference>
<dbReference type="KEGG" id="hni:W911_04005"/>
<dbReference type="STRING" id="1029756.W911_04005"/>
<dbReference type="AlphaFoldDB" id="V5SAS2"/>
<name>V5SAS2_9HYPH</name>
<dbReference type="Proteomes" id="UP000018542">
    <property type="component" value="Chromosome"/>
</dbReference>
<dbReference type="OrthoDB" id="7824597at2"/>
<keyword evidence="1" id="KW-0969">Cilium</keyword>
<sequence>MLTTSDSYRLVSQNLTRSLTTLAKEPQVARESKNYLEKIGEIKSVDDFMKNDRVYRYAMKAFGLEDMAYAKAFVRKVLTEGVSDPKAFANTLTDVRFKDLAATFNFAANGEAATEGHDARQGTVDRFVRLSLEQRSGEQNEGVRLALYFARKAPNLTSAMGLLADRALFKVAQTALGFAAETALMDVDKQADMYAKRINVADFKEPKKLEAFITRFTTMWEMNNRAPQQQFTNLTPFMAGGAPIGISSDVLASIQTLKLGGR</sequence>